<comment type="caution">
    <text evidence="2">The sequence shown here is derived from an EMBL/GenBank/DDBJ whole genome shotgun (WGS) entry which is preliminary data.</text>
</comment>
<evidence type="ECO:0008006" key="4">
    <source>
        <dbReference type="Google" id="ProtNLM"/>
    </source>
</evidence>
<name>A0A1Y3CK39_9GAMM</name>
<dbReference type="OrthoDB" id="6692751at2"/>
<protein>
    <recommendedName>
        <fullName evidence="4">Lipoprotein</fullName>
    </recommendedName>
</protein>
<dbReference type="Proteomes" id="UP000242765">
    <property type="component" value="Unassembled WGS sequence"/>
</dbReference>
<reference evidence="2 3" key="1">
    <citation type="submission" date="2017-04" db="EMBL/GenBank/DDBJ databases">
        <title>High diversity of culturable Acinetobacter species in natural soil and water ecosystems.</title>
        <authorList>
            <person name="Nemec A."/>
            <person name="Radolfova-Krizova L."/>
        </authorList>
    </citation>
    <scope>NUCLEOTIDE SEQUENCE [LARGE SCALE GENOMIC DNA]</scope>
    <source>
        <strain evidence="2 3">ANC 4999</strain>
    </source>
</reference>
<feature type="chain" id="PRO_5010995586" description="Lipoprotein" evidence="1">
    <location>
        <begin position="24"/>
        <end position="339"/>
    </location>
</feature>
<gene>
    <name evidence="2" type="ORF">B9T28_04495</name>
</gene>
<dbReference type="RefSeq" id="WP_086202757.1">
    <property type="nucleotide sequence ID" value="NZ_NEGB01000002.1"/>
</dbReference>
<evidence type="ECO:0000313" key="3">
    <source>
        <dbReference type="Proteomes" id="UP000242765"/>
    </source>
</evidence>
<sequence length="339" mass="38646">MKKKSINYISLVMLTGLTLSACGGGSNSNDNQANTSTNTDLNISGKPPTTVTQNVLTLPVGEYKIHVVDMGTTAKFYSILENRKTQINTLLSEDISTLFQQNDQHKPVWNGWQEYILTKDKLYYSEKSQHPMYILKNTDSTLVLGYDVDGSGLTKTVKFKNIDLSNESVHSSKVTIDLLSSLDRVNENDSNYIKMKNRFTQLSNTFEKGAICHQYLTQQYNQPNIIFDELSGNSNETLDEWVVEQKNQNYTVVQETWAGFRVAYITNNQERNLYKGMRYRDPVVIEMNGKLHNGTYDPLRTFDYKDEYGYKDFNAGICNIYNESATNTLSRAIQSLPKN</sequence>
<keyword evidence="3" id="KW-1185">Reference proteome</keyword>
<dbReference type="AlphaFoldDB" id="A0A1Y3CK39"/>
<evidence type="ECO:0000313" key="2">
    <source>
        <dbReference type="EMBL" id="OTG66513.1"/>
    </source>
</evidence>
<organism evidence="2 3">
    <name type="scientific">Acinetobacter silvestris</name>
    <dbReference type="NCBI Taxonomy" id="1977882"/>
    <lineage>
        <taxon>Bacteria</taxon>
        <taxon>Pseudomonadati</taxon>
        <taxon>Pseudomonadota</taxon>
        <taxon>Gammaproteobacteria</taxon>
        <taxon>Moraxellales</taxon>
        <taxon>Moraxellaceae</taxon>
        <taxon>Acinetobacter</taxon>
    </lineage>
</organism>
<dbReference type="PROSITE" id="PS51257">
    <property type="entry name" value="PROKAR_LIPOPROTEIN"/>
    <property type="match status" value="1"/>
</dbReference>
<dbReference type="EMBL" id="NEGB01000002">
    <property type="protein sequence ID" value="OTG66513.1"/>
    <property type="molecule type" value="Genomic_DNA"/>
</dbReference>
<accession>A0A1Y3CK39</accession>
<feature type="signal peptide" evidence="1">
    <location>
        <begin position="1"/>
        <end position="23"/>
    </location>
</feature>
<proteinExistence type="predicted"/>
<keyword evidence="1" id="KW-0732">Signal</keyword>
<evidence type="ECO:0000256" key="1">
    <source>
        <dbReference type="SAM" id="SignalP"/>
    </source>
</evidence>